<dbReference type="Pfam" id="PF04738">
    <property type="entry name" value="Lant_dehydr_N"/>
    <property type="match status" value="1"/>
</dbReference>
<dbReference type="EMBL" id="CP002299">
    <property type="protein sequence ID" value="ADP82512.1"/>
    <property type="molecule type" value="Genomic_DNA"/>
</dbReference>
<dbReference type="Proteomes" id="UP000002484">
    <property type="component" value="Chromosome"/>
</dbReference>
<gene>
    <name evidence="3" type="ordered locus">FraEuI1c_4519</name>
</gene>
<accession>E3IVK6</accession>
<feature type="compositionally biased region" description="Basic residues" evidence="1">
    <location>
        <begin position="77"/>
        <end position="87"/>
    </location>
</feature>
<feature type="compositionally biased region" description="Basic and acidic residues" evidence="1">
    <location>
        <begin position="112"/>
        <end position="126"/>
    </location>
</feature>
<evidence type="ECO:0000313" key="4">
    <source>
        <dbReference type="Proteomes" id="UP000002484"/>
    </source>
</evidence>
<sequence length="351" mass="37502">MWRRGGRRGARLSCHPASSRGCPPTAVPAGVRYRRTILSPPRWLLDATQYPGGRAPDAAWEKALADWRGVLASPRPCRARRPPRAPARRSPSPGPPAPVAQPSSARWTAGTVRDRVARPTRLDRARPRTTLTADPRRTEPRPGGAQTPAVRPLAAAALNLPAVSRVVAARFYSHPARLLAPATPADPARLVRLDRNRARQPHGARSLGNWWPGIYEPEPPRSAATGAMDVGHALFTADSFGVLSLAAVGGGSASVSCRWCSPAPSRSGGLEWYAPGDRFDCVCIDRPLPRDVLSEKLTSSAKRWPCCCAPTSRPAARYSAATGPPQPTPTGPTPATQPTGHLASLPARARR</sequence>
<dbReference type="InterPro" id="IPR006827">
    <property type="entry name" value="Lant_deHydtase_N"/>
</dbReference>
<evidence type="ECO:0000259" key="2">
    <source>
        <dbReference type="Pfam" id="PF04738"/>
    </source>
</evidence>
<feature type="region of interest" description="Disordered" evidence="1">
    <location>
        <begin position="1"/>
        <end position="26"/>
    </location>
</feature>
<reference evidence="3 4" key="1">
    <citation type="submission" date="2010-10" db="EMBL/GenBank/DDBJ databases">
        <title>Complete sequence of Frankia sp. EuI1c.</title>
        <authorList>
            <consortium name="US DOE Joint Genome Institute"/>
            <person name="Lucas S."/>
            <person name="Copeland A."/>
            <person name="Lapidus A."/>
            <person name="Cheng J.-F."/>
            <person name="Bruce D."/>
            <person name="Goodwin L."/>
            <person name="Pitluck S."/>
            <person name="Chertkov O."/>
            <person name="Detter J.C."/>
            <person name="Han C."/>
            <person name="Tapia R."/>
            <person name="Land M."/>
            <person name="Hauser L."/>
            <person name="Jeffries C."/>
            <person name="Kyrpides N."/>
            <person name="Ivanova N."/>
            <person name="Mikhailova N."/>
            <person name="Beauchemin N."/>
            <person name="Sen A."/>
            <person name="Sur S.A."/>
            <person name="Gtari M."/>
            <person name="Wall L."/>
            <person name="Tisa L."/>
            <person name="Woyke T."/>
        </authorList>
    </citation>
    <scope>NUCLEOTIDE SEQUENCE [LARGE SCALE GENOMIC DNA]</scope>
    <source>
        <strain evidence="4">DSM 45817 / CECT 9037 / EuI1c</strain>
    </source>
</reference>
<dbReference type="InParanoid" id="E3IVK6"/>
<evidence type="ECO:0000313" key="3">
    <source>
        <dbReference type="EMBL" id="ADP82512.1"/>
    </source>
</evidence>
<dbReference type="HOGENOM" id="CLU_789302_0_0_11"/>
<organism evidence="3 4">
    <name type="scientific">Pseudofrankia inefficax (strain DSM 45817 / CECT 9037 / DDB 130130 / EuI1c)</name>
    <name type="common">Frankia inefficax</name>
    <dbReference type="NCBI Taxonomy" id="298654"/>
    <lineage>
        <taxon>Bacteria</taxon>
        <taxon>Bacillati</taxon>
        <taxon>Actinomycetota</taxon>
        <taxon>Actinomycetes</taxon>
        <taxon>Frankiales</taxon>
        <taxon>Frankiaceae</taxon>
        <taxon>Pseudofrankia</taxon>
    </lineage>
</organism>
<keyword evidence="4" id="KW-1185">Reference proteome</keyword>
<feature type="region of interest" description="Disordered" evidence="1">
    <location>
        <begin position="74"/>
        <end position="148"/>
    </location>
</feature>
<dbReference type="KEGG" id="fri:FraEuI1c_4519"/>
<dbReference type="OrthoDB" id="4678170at2"/>
<feature type="compositionally biased region" description="Basic residues" evidence="1">
    <location>
        <begin position="1"/>
        <end position="10"/>
    </location>
</feature>
<protein>
    <recommendedName>
        <fullName evidence="2">Lantibiotic dehydratase N-terminal domain-containing protein</fullName>
    </recommendedName>
</protein>
<dbReference type="AlphaFoldDB" id="E3IVK6"/>
<dbReference type="STRING" id="298654.FraEuI1c_4519"/>
<feature type="domain" description="Lantibiotic dehydratase N-terminal" evidence="2">
    <location>
        <begin position="31"/>
        <end position="75"/>
    </location>
</feature>
<evidence type="ECO:0000256" key="1">
    <source>
        <dbReference type="SAM" id="MobiDB-lite"/>
    </source>
</evidence>
<feature type="region of interest" description="Disordered" evidence="1">
    <location>
        <begin position="312"/>
        <end position="351"/>
    </location>
</feature>
<proteinExistence type="predicted"/>
<name>E3IVK6_PSEI1</name>